<evidence type="ECO:0000313" key="3">
    <source>
        <dbReference type="Proteomes" id="UP001190002"/>
    </source>
</evidence>
<accession>A0AAD2B6Y3</accession>
<dbReference type="RefSeq" id="WP_222329251.1">
    <property type="nucleotide sequence ID" value="NZ_CATVXE010000046.1"/>
</dbReference>
<organism evidence="2 3">
    <name type="scientific">Ralstonia mannitolilytica</name>
    <dbReference type="NCBI Taxonomy" id="105219"/>
    <lineage>
        <taxon>Bacteria</taxon>
        <taxon>Pseudomonadati</taxon>
        <taxon>Pseudomonadota</taxon>
        <taxon>Betaproteobacteria</taxon>
        <taxon>Burkholderiales</taxon>
        <taxon>Burkholderiaceae</taxon>
        <taxon>Ralstonia</taxon>
    </lineage>
</organism>
<dbReference type="InterPro" id="IPR041494">
    <property type="entry name" value="PIN7"/>
</dbReference>
<dbReference type="EMBL" id="CATVXE010000046">
    <property type="protein sequence ID" value="CAJ0698267.1"/>
    <property type="molecule type" value="Genomic_DNA"/>
</dbReference>
<comment type="caution">
    <text evidence="2">The sequence shown here is derived from an EMBL/GenBank/DDBJ whole genome shotgun (WGS) entry which is preliminary data.</text>
</comment>
<reference evidence="2" key="1">
    <citation type="submission" date="2023-07" db="EMBL/GenBank/DDBJ databases">
        <authorList>
            <person name="Peeters C."/>
        </authorList>
    </citation>
    <scope>NUCLEOTIDE SEQUENCE</scope>
    <source>
        <strain evidence="2">R-77591</strain>
    </source>
</reference>
<dbReference type="AlphaFoldDB" id="A0AAD2B6Y3"/>
<evidence type="ECO:0000259" key="1">
    <source>
        <dbReference type="Pfam" id="PF18475"/>
    </source>
</evidence>
<protein>
    <recommendedName>
        <fullName evidence="1">PIN-like domain-containing protein</fullName>
    </recommendedName>
</protein>
<sequence length="207" mass="22726">MQPLLLVDFENVQAIDVELVPPDYRIAIFCGANQKSASLDLTSRLQPLGSRVQWHRVSGSGKNALDFHLAFHMGRVLERKEAGEFVILAKDTGYDPLVKHISSLGVPCRRIAAVGELHGSPVAPVVQAPKPLPKGASVPANPELERVKAILAKTQKNKRPRKRSTLTKHVSAMLGNKLPEAKLTALIDSMFKRKLVSEANNVVSYHF</sequence>
<dbReference type="Proteomes" id="UP001190002">
    <property type="component" value="Unassembled WGS sequence"/>
</dbReference>
<dbReference type="Pfam" id="PF18475">
    <property type="entry name" value="PIN7"/>
    <property type="match status" value="1"/>
</dbReference>
<gene>
    <name evidence="2" type="ORF">R77591_04954</name>
</gene>
<name>A0AAD2B6Y3_9RALS</name>
<evidence type="ECO:0000313" key="2">
    <source>
        <dbReference type="EMBL" id="CAJ0698267.1"/>
    </source>
</evidence>
<feature type="domain" description="PIN-like" evidence="1">
    <location>
        <begin position="6"/>
        <end position="105"/>
    </location>
</feature>
<dbReference type="Gene3D" id="3.40.50.1010">
    <property type="entry name" value="5'-nuclease"/>
    <property type="match status" value="1"/>
</dbReference>
<proteinExistence type="predicted"/>